<feature type="transmembrane region" description="Helical" evidence="1">
    <location>
        <begin position="191"/>
        <end position="215"/>
    </location>
</feature>
<feature type="transmembrane region" description="Helical" evidence="1">
    <location>
        <begin position="283"/>
        <end position="303"/>
    </location>
</feature>
<feature type="transmembrane region" description="Helical" evidence="1">
    <location>
        <begin position="350"/>
        <end position="368"/>
    </location>
</feature>
<feature type="transmembrane region" description="Helical" evidence="1">
    <location>
        <begin position="315"/>
        <end position="338"/>
    </location>
</feature>
<name>A0A1F5YQD2_9BACT</name>
<proteinExistence type="predicted"/>
<keyword evidence="1" id="KW-0812">Transmembrane</keyword>
<dbReference type="Proteomes" id="UP000176665">
    <property type="component" value="Unassembled WGS sequence"/>
</dbReference>
<keyword evidence="1" id="KW-1133">Transmembrane helix</keyword>
<feature type="transmembrane region" description="Helical" evidence="1">
    <location>
        <begin position="12"/>
        <end position="29"/>
    </location>
</feature>
<keyword evidence="1" id="KW-0472">Membrane</keyword>
<feature type="transmembrane region" description="Helical" evidence="1">
    <location>
        <begin position="154"/>
        <end position="171"/>
    </location>
</feature>
<evidence type="ECO:0000259" key="2">
    <source>
        <dbReference type="Pfam" id="PF10131"/>
    </source>
</evidence>
<dbReference type="AlphaFoldDB" id="A0A1F5YQD2"/>
<evidence type="ECO:0000313" key="3">
    <source>
        <dbReference type="EMBL" id="OGG02336.1"/>
    </source>
</evidence>
<sequence>MAVKLDKYRPILFIIIILSVALIFSWPFLRKGFFITDDGQWAIVRLAEMVRELKDLQIPPRWSDYLNHGFGYPLFSFAYPLPYYLGAVLIFFGMSYIAAVKFLFFISMIGSALFMYLLVKNMLGDKAAFLASLFYLVAPYRLTDLYTRGSLGESLSFILFPLIFYLTFLNFNKFSPLKSLLLSVVLAAQILTHNVMALIFLPVWLFLVIILIYTSPRKYLKNLSFRFIKILILALCLSAYFLIPLFLEKKYLYLSVVRLADPLKYFLSFSDLLGLSFKSQARLVFSLGLPQIVVVILSVLVFIKKGIKTNLLSKLYLLLLSLFLLFIFLTTKTSYFLWRIPPLSAIDFPWRLMGVVIFFASFLSAFLVKNEIIFKLGLIFLVLSAFQNFTLIKPQFIAAEDDLYYLTNDATTTSMDELLPVWVKEKPRNRYVEKVILFNNDARIKSLQYNSRFIDFKLSSQTPGRLQINTIYYPGWQFSLNGKIHPITYNNPGGLITFDYPSGESKIKGKFTETPLRLIADLVSLSSLLFIFIKLIRLKFSYAGKN</sequence>
<feature type="transmembrane region" description="Helical" evidence="1">
    <location>
        <begin position="227"/>
        <end position="247"/>
    </location>
</feature>
<feature type="transmembrane region" description="Helical" evidence="1">
    <location>
        <begin position="99"/>
        <end position="119"/>
    </location>
</feature>
<evidence type="ECO:0000256" key="1">
    <source>
        <dbReference type="SAM" id="Phobius"/>
    </source>
</evidence>
<dbReference type="InterPro" id="IPR018776">
    <property type="entry name" value="Membrane_prot_PTPS-rel_domain"/>
</dbReference>
<dbReference type="STRING" id="1798371.A2W14_03950"/>
<dbReference type="Pfam" id="PF10131">
    <property type="entry name" value="PTPS_related"/>
    <property type="match status" value="1"/>
</dbReference>
<organism evidence="3 4">
    <name type="scientific">Candidatus Gottesmanbacteria bacterium RBG_16_37_8</name>
    <dbReference type="NCBI Taxonomy" id="1798371"/>
    <lineage>
        <taxon>Bacteria</taxon>
        <taxon>Candidatus Gottesmaniibacteriota</taxon>
    </lineage>
</organism>
<accession>A0A1F5YQD2</accession>
<comment type="caution">
    <text evidence="3">The sequence shown here is derived from an EMBL/GenBank/DDBJ whole genome shotgun (WGS) entry which is preliminary data.</text>
</comment>
<reference evidence="3 4" key="1">
    <citation type="journal article" date="2016" name="Nat. Commun.">
        <title>Thousands of microbial genomes shed light on interconnected biogeochemical processes in an aquifer system.</title>
        <authorList>
            <person name="Anantharaman K."/>
            <person name="Brown C.T."/>
            <person name="Hug L.A."/>
            <person name="Sharon I."/>
            <person name="Castelle C.J."/>
            <person name="Probst A.J."/>
            <person name="Thomas B.C."/>
            <person name="Singh A."/>
            <person name="Wilkins M.J."/>
            <person name="Karaoz U."/>
            <person name="Brodie E.L."/>
            <person name="Williams K.H."/>
            <person name="Hubbard S.S."/>
            <person name="Banfield J.F."/>
        </authorList>
    </citation>
    <scope>NUCLEOTIDE SEQUENCE [LARGE SCALE GENOMIC DNA]</scope>
</reference>
<protein>
    <recommendedName>
        <fullName evidence="2">Membrane protein 6-pyruvoyl-tetrahydropterin synthase-related domain-containing protein</fullName>
    </recommendedName>
</protein>
<evidence type="ECO:0000313" key="4">
    <source>
        <dbReference type="Proteomes" id="UP000176665"/>
    </source>
</evidence>
<dbReference type="EMBL" id="MFJA01000066">
    <property type="protein sequence ID" value="OGG02336.1"/>
    <property type="molecule type" value="Genomic_DNA"/>
</dbReference>
<feature type="domain" description="Membrane protein 6-pyruvoyl-tetrahydropterin synthase-related" evidence="2">
    <location>
        <begin position="79"/>
        <end position="390"/>
    </location>
</feature>
<feature type="transmembrane region" description="Helical" evidence="1">
    <location>
        <begin position="70"/>
        <end position="92"/>
    </location>
</feature>
<gene>
    <name evidence="3" type="ORF">A2W14_03950</name>
</gene>